<dbReference type="InterPro" id="IPR036390">
    <property type="entry name" value="WH_DNA-bd_sf"/>
</dbReference>
<dbReference type="GO" id="GO:0043565">
    <property type="term" value="F:sequence-specific DNA binding"/>
    <property type="evidence" value="ECO:0007669"/>
    <property type="project" value="TreeGrafter"/>
</dbReference>
<keyword evidence="2" id="KW-0805">Transcription regulation</keyword>
<dbReference type="GO" id="GO:0003700">
    <property type="term" value="F:DNA-binding transcription factor activity"/>
    <property type="evidence" value="ECO:0007669"/>
    <property type="project" value="InterPro"/>
</dbReference>
<keyword evidence="4" id="KW-0804">Transcription</keyword>
<dbReference type="eggNOG" id="COG0583">
    <property type="taxonomic scope" value="Bacteria"/>
</dbReference>
<dbReference type="InterPro" id="IPR000847">
    <property type="entry name" value="LysR_HTH_N"/>
</dbReference>
<dbReference type="PANTHER" id="PTHR30537">
    <property type="entry name" value="HTH-TYPE TRANSCRIPTIONAL REGULATOR"/>
    <property type="match status" value="1"/>
</dbReference>
<evidence type="ECO:0000313" key="6">
    <source>
        <dbReference type="EMBL" id="AEF56341.1"/>
    </source>
</evidence>
<dbReference type="Proteomes" id="UP000009230">
    <property type="component" value="Chromosome"/>
</dbReference>
<dbReference type="STRING" id="491952.Mar181_3322"/>
<dbReference type="RefSeq" id="WP_013797811.1">
    <property type="nucleotide sequence ID" value="NC_015559.1"/>
</dbReference>
<dbReference type="Pfam" id="PF03466">
    <property type="entry name" value="LysR_substrate"/>
    <property type="match status" value="1"/>
</dbReference>
<dbReference type="SUPFAM" id="SSF46785">
    <property type="entry name" value="Winged helix' DNA-binding domain"/>
    <property type="match status" value="1"/>
</dbReference>
<evidence type="ECO:0000313" key="7">
    <source>
        <dbReference type="Proteomes" id="UP000009230"/>
    </source>
</evidence>
<dbReference type="InterPro" id="IPR036388">
    <property type="entry name" value="WH-like_DNA-bd_sf"/>
</dbReference>
<evidence type="ECO:0000256" key="1">
    <source>
        <dbReference type="ARBA" id="ARBA00009437"/>
    </source>
</evidence>
<dbReference type="InterPro" id="IPR005119">
    <property type="entry name" value="LysR_subst-bd"/>
</dbReference>
<dbReference type="InterPro" id="IPR058163">
    <property type="entry name" value="LysR-type_TF_proteobact-type"/>
</dbReference>
<evidence type="ECO:0000256" key="4">
    <source>
        <dbReference type="ARBA" id="ARBA00023163"/>
    </source>
</evidence>
<organism evidence="6 7">
    <name type="scientific">Marinomonas posidonica (strain CECT 7376 / NCIMB 14433 / IVIA-Po-181)</name>
    <dbReference type="NCBI Taxonomy" id="491952"/>
    <lineage>
        <taxon>Bacteria</taxon>
        <taxon>Pseudomonadati</taxon>
        <taxon>Pseudomonadota</taxon>
        <taxon>Gammaproteobacteria</taxon>
        <taxon>Oceanospirillales</taxon>
        <taxon>Oceanospirillaceae</taxon>
        <taxon>Marinomonas</taxon>
    </lineage>
</organism>
<keyword evidence="3" id="KW-0238">DNA-binding</keyword>
<accession>F6CTX2</accession>
<dbReference type="HOGENOM" id="CLU_039613_16_2_6"/>
<evidence type="ECO:0000256" key="3">
    <source>
        <dbReference type="ARBA" id="ARBA00023125"/>
    </source>
</evidence>
<reference evidence="6 7" key="1">
    <citation type="journal article" date="2012" name="Stand. Genomic Sci.">
        <title>Complete genome sequence of Marinomonas posidonica type strain (IVIA-Po-181(T)).</title>
        <authorList>
            <person name="Lucas-Elio P."/>
            <person name="Goodwin L."/>
            <person name="Woyke T."/>
            <person name="Pitluck S."/>
            <person name="Nolan M."/>
            <person name="Kyrpides N.C."/>
            <person name="Detter J.C."/>
            <person name="Copeland A."/>
            <person name="Lu M."/>
            <person name="Bruce D."/>
            <person name="Detter C."/>
            <person name="Tapia R."/>
            <person name="Han S."/>
            <person name="Land M.L."/>
            <person name="Ivanova N."/>
            <person name="Mikhailova N."/>
            <person name="Johnston A.W."/>
            <person name="Sanchez-Amat A."/>
        </authorList>
    </citation>
    <scope>NUCLEOTIDE SEQUENCE [LARGE SCALE GENOMIC DNA]</scope>
    <source>
        <strain evidence="7">CECT 7376 / NCIMB 14433 / IVIA-Po-181</strain>
    </source>
</reference>
<proteinExistence type="inferred from homology"/>
<keyword evidence="7" id="KW-1185">Reference proteome</keyword>
<dbReference type="KEGG" id="mpc:Mar181_3322"/>
<gene>
    <name evidence="6" type="ordered locus">Mar181_3322</name>
</gene>
<dbReference type="Gene3D" id="1.10.10.10">
    <property type="entry name" value="Winged helix-like DNA-binding domain superfamily/Winged helix DNA-binding domain"/>
    <property type="match status" value="1"/>
</dbReference>
<dbReference type="PANTHER" id="PTHR30537:SF5">
    <property type="entry name" value="HTH-TYPE TRANSCRIPTIONAL ACTIVATOR TTDR-RELATED"/>
    <property type="match status" value="1"/>
</dbReference>
<protein>
    <submittedName>
        <fullName evidence="6">Transcriptional regulator, LysR family</fullName>
    </submittedName>
</protein>
<comment type="similarity">
    <text evidence="1">Belongs to the LysR transcriptional regulatory family.</text>
</comment>
<name>F6CTX2_MARPP</name>
<dbReference type="CDD" id="cd08422">
    <property type="entry name" value="PBP2_CrgA_like"/>
    <property type="match status" value="1"/>
</dbReference>
<dbReference type="PROSITE" id="PS50931">
    <property type="entry name" value="HTH_LYSR"/>
    <property type="match status" value="1"/>
</dbReference>
<dbReference type="GO" id="GO:0006351">
    <property type="term" value="P:DNA-templated transcription"/>
    <property type="evidence" value="ECO:0007669"/>
    <property type="project" value="TreeGrafter"/>
</dbReference>
<dbReference type="Gene3D" id="3.40.190.290">
    <property type="match status" value="1"/>
</dbReference>
<dbReference type="EMBL" id="CP002771">
    <property type="protein sequence ID" value="AEF56341.1"/>
    <property type="molecule type" value="Genomic_DNA"/>
</dbReference>
<evidence type="ECO:0000259" key="5">
    <source>
        <dbReference type="PROSITE" id="PS50931"/>
    </source>
</evidence>
<sequence length="295" mass="33129">MIEKLELQWLLSFQAVYENLSFKLAAEQRQIPTSNISRHVALLEQSLNTRLLERTTRKMVATEAGQKLYQSISPLITAMDNVLDEVTKDNTNVRGHLKIIAPDLPFLADIFANFCHQHPRIQLSCDTQLTPQESVLDGYDLILCFSRGNLPDSNWVAKEMLRWKSSIVAAPSLLKKYALPNSIEDLIDTPCITSLSIMQGKPWRFKNDQIASIQSNYKVNSGQMAKAAALKGLGFAILPRQSCEAEIESGKLVEIQLNQEPADLVLYAMYSSRPFPKQKVKSMLDMLSAVCEDIA</sequence>
<dbReference type="Pfam" id="PF00126">
    <property type="entry name" value="HTH_1"/>
    <property type="match status" value="1"/>
</dbReference>
<dbReference type="OrthoDB" id="9815676at2"/>
<dbReference type="AlphaFoldDB" id="F6CTX2"/>
<dbReference type="SUPFAM" id="SSF53850">
    <property type="entry name" value="Periplasmic binding protein-like II"/>
    <property type="match status" value="1"/>
</dbReference>
<feature type="domain" description="HTH lysR-type" evidence="5">
    <location>
        <begin position="5"/>
        <end position="62"/>
    </location>
</feature>
<evidence type="ECO:0000256" key="2">
    <source>
        <dbReference type="ARBA" id="ARBA00023015"/>
    </source>
</evidence>